<dbReference type="STRING" id="157652.A0A371FJT8"/>
<organism evidence="2 3">
    <name type="scientific">Mucuna pruriens</name>
    <name type="common">Velvet bean</name>
    <name type="synonym">Dolichos pruriens</name>
    <dbReference type="NCBI Taxonomy" id="157652"/>
    <lineage>
        <taxon>Eukaryota</taxon>
        <taxon>Viridiplantae</taxon>
        <taxon>Streptophyta</taxon>
        <taxon>Embryophyta</taxon>
        <taxon>Tracheophyta</taxon>
        <taxon>Spermatophyta</taxon>
        <taxon>Magnoliopsida</taxon>
        <taxon>eudicotyledons</taxon>
        <taxon>Gunneridae</taxon>
        <taxon>Pentapetalae</taxon>
        <taxon>rosids</taxon>
        <taxon>fabids</taxon>
        <taxon>Fabales</taxon>
        <taxon>Fabaceae</taxon>
        <taxon>Papilionoideae</taxon>
        <taxon>50 kb inversion clade</taxon>
        <taxon>NPAAA clade</taxon>
        <taxon>indigoferoid/millettioid clade</taxon>
        <taxon>Phaseoleae</taxon>
        <taxon>Mucuna</taxon>
    </lineage>
</organism>
<name>A0A371FJT8_MUCPR</name>
<keyword evidence="3" id="KW-1185">Reference proteome</keyword>
<dbReference type="PANTHER" id="PTHR24559:SF430">
    <property type="entry name" value="RNA-DIRECTED DNA POLYMERASE"/>
    <property type="match status" value="1"/>
</dbReference>
<dbReference type="PANTHER" id="PTHR24559">
    <property type="entry name" value="TRANSPOSON TY3-I GAG-POL POLYPROTEIN"/>
    <property type="match status" value="1"/>
</dbReference>
<reference evidence="2" key="1">
    <citation type="submission" date="2018-05" db="EMBL/GenBank/DDBJ databases">
        <title>Draft genome of Mucuna pruriens seed.</title>
        <authorList>
            <person name="Nnadi N.E."/>
            <person name="Vos R."/>
            <person name="Hasami M.H."/>
            <person name="Devisetty U.K."/>
            <person name="Aguiy J.C."/>
        </authorList>
    </citation>
    <scope>NUCLEOTIDE SEQUENCE [LARGE SCALE GENOMIC DNA]</scope>
    <source>
        <strain evidence="2">JCA_2017</strain>
    </source>
</reference>
<sequence length="126" mass="14449">MHPYNKSKTAFMTDEGNFFYKVMPFGLKNVGATCQRLIDCIFKDHIGNQVEVYMDDMVVKSEMEGGHVSSLLFVFEVLRKHQLKLNPEKCSFGVRHRVNLGHISQGHVVLGFLVSKAEKMQDWLSK</sequence>
<proteinExistence type="predicted"/>
<accession>A0A371FJT8</accession>
<dbReference type="Proteomes" id="UP000257109">
    <property type="component" value="Unassembled WGS sequence"/>
</dbReference>
<dbReference type="CDD" id="cd01647">
    <property type="entry name" value="RT_LTR"/>
    <property type="match status" value="1"/>
</dbReference>
<dbReference type="Gene3D" id="3.30.70.270">
    <property type="match status" value="1"/>
</dbReference>
<dbReference type="EMBL" id="QJKJ01008819">
    <property type="protein sequence ID" value="RDX78585.1"/>
    <property type="molecule type" value="Genomic_DNA"/>
</dbReference>
<dbReference type="OrthoDB" id="542221at2759"/>
<dbReference type="InterPro" id="IPR000477">
    <property type="entry name" value="RT_dom"/>
</dbReference>
<evidence type="ECO:0000313" key="2">
    <source>
        <dbReference type="EMBL" id="RDX78585.1"/>
    </source>
</evidence>
<dbReference type="SUPFAM" id="SSF56672">
    <property type="entry name" value="DNA/RNA polymerases"/>
    <property type="match status" value="1"/>
</dbReference>
<comment type="caution">
    <text evidence="2">The sequence shown here is derived from an EMBL/GenBank/DDBJ whole genome shotgun (WGS) entry which is preliminary data.</text>
</comment>
<feature type="non-terminal residue" evidence="2">
    <location>
        <position position="1"/>
    </location>
</feature>
<dbReference type="InterPro" id="IPR043128">
    <property type="entry name" value="Rev_trsase/Diguanyl_cyclase"/>
</dbReference>
<dbReference type="InterPro" id="IPR053134">
    <property type="entry name" value="RNA-dir_DNA_polymerase"/>
</dbReference>
<evidence type="ECO:0000313" key="3">
    <source>
        <dbReference type="Proteomes" id="UP000257109"/>
    </source>
</evidence>
<feature type="domain" description="Reverse transcriptase" evidence="1">
    <location>
        <begin position="9"/>
        <end position="101"/>
    </location>
</feature>
<dbReference type="Pfam" id="PF00078">
    <property type="entry name" value="RVT_1"/>
    <property type="match status" value="1"/>
</dbReference>
<protein>
    <submittedName>
        <fullName evidence="2">Retrovirus-related Pol polyprotein from transposon 17.6</fullName>
    </submittedName>
</protein>
<dbReference type="InterPro" id="IPR043502">
    <property type="entry name" value="DNA/RNA_pol_sf"/>
</dbReference>
<dbReference type="AlphaFoldDB" id="A0A371FJT8"/>
<evidence type="ECO:0000259" key="1">
    <source>
        <dbReference type="Pfam" id="PF00078"/>
    </source>
</evidence>
<gene>
    <name evidence="2" type="primary">pol</name>
    <name evidence="2" type="ORF">CR513_41117</name>
</gene>